<name>A0A2W2BHG3_9ACTN</name>
<sequence length="85" mass="8060">MAGCVVVLAAGAGVVLERRGELPWLGDDATADVALFRPSAPPSPAWAAAGGVLDAPAAAGVASEPAVADVLAPALGASGLGGRCL</sequence>
<dbReference type="Proteomes" id="UP000248764">
    <property type="component" value="Unassembled WGS sequence"/>
</dbReference>
<evidence type="ECO:0000313" key="2">
    <source>
        <dbReference type="Proteomes" id="UP000248764"/>
    </source>
</evidence>
<proteinExistence type="predicted"/>
<dbReference type="AlphaFoldDB" id="A0A2W2BHG3"/>
<reference evidence="1 2" key="1">
    <citation type="submission" date="2018-01" db="EMBL/GenBank/DDBJ databases">
        <title>Draft genome sequence of Jiangella sp. GTF31.</title>
        <authorList>
            <person name="Sahin N."/>
            <person name="Ay H."/>
            <person name="Saygin H."/>
        </authorList>
    </citation>
    <scope>NUCLEOTIDE SEQUENCE [LARGE SCALE GENOMIC DNA]</scope>
    <source>
        <strain evidence="1 2">GTF31</strain>
    </source>
</reference>
<comment type="caution">
    <text evidence="1">The sequence shown here is derived from an EMBL/GenBank/DDBJ whole genome shotgun (WGS) entry which is preliminary data.</text>
</comment>
<keyword evidence="2" id="KW-1185">Reference proteome</keyword>
<gene>
    <name evidence="1" type="ORF">C1I92_29745</name>
</gene>
<evidence type="ECO:0000313" key="1">
    <source>
        <dbReference type="EMBL" id="PZF79734.1"/>
    </source>
</evidence>
<protein>
    <submittedName>
        <fullName evidence="1">Uncharacterized protein</fullName>
    </submittedName>
</protein>
<organism evidence="1 2">
    <name type="scientific">Jiangella anatolica</name>
    <dbReference type="NCBI Taxonomy" id="2670374"/>
    <lineage>
        <taxon>Bacteria</taxon>
        <taxon>Bacillati</taxon>
        <taxon>Actinomycetota</taxon>
        <taxon>Actinomycetes</taxon>
        <taxon>Jiangellales</taxon>
        <taxon>Jiangellaceae</taxon>
        <taxon>Jiangella</taxon>
    </lineage>
</organism>
<feature type="non-terminal residue" evidence="1">
    <location>
        <position position="85"/>
    </location>
</feature>
<dbReference type="EMBL" id="POTW01000120">
    <property type="protein sequence ID" value="PZF79734.1"/>
    <property type="molecule type" value="Genomic_DNA"/>
</dbReference>
<accession>A0A2W2BHG3</accession>